<evidence type="ECO:0000313" key="4">
    <source>
        <dbReference type="Proteomes" id="UP001159364"/>
    </source>
</evidence>
<dbReference type="Pfam" id="PF24118">
    <property type="entry name" value="DUF7392"/>
    <property type="match status" value="1"/>
</dbReference>
<reference evidence="3 4" key="1">
    <citation type="submission" date="2021-09" db="EMBL/GenBank/DDBJ databases">
        <title>Genomic insights and catalytic innovation underlie evolution of tropane alkaloids biosynthesis.</title>
        <authorList>
            <person name="Wang Y.-J."/>
            <person name="Tian T."/>
            <person name="Huang J.-P."/>
            <person name="Huang S.-X."/>
        </authorList>
    </citation>
    <scope>NUCLEOTIDE SEQUENCE [LARGE SCALE GENOMIC DNA]</scope>
    <source>
        <strain evidence="3">KIB-2018</strain>
        <tissue evidence="3">Leaf</tissue>
    </source>
</reference>
<evidence type="ECO:0000259" key="2">
    <source>
        <dbReference type="Pfam" id="PF24118"/>
    </source>
</evidence>
<gene>
    <name evidence="3" type="ORF">K2173_006543</name>
</gene>
<evidence type="ECO:0000313" key="3">
    <source>
        <dbReference type="EMBL" id="KAJ8761941.1"/>
    </source>
</evidence>
<name>A0AAV8T6D5_9ROSI</name>
<protein>
    <recommendedName>
        <fullName evidence="2">DUF7392 domain-containing protein</fullName>
    </recommendedName>
</protein>
<evidence type="ECO:0000256" key="1">
    <source>
        <dbReference type="SAM" id="MobiDB-lite"/>
    </source>
</evidence>
<dbReference type="EMBL" id="JAIWQS010000006">
    <property type="protein sequence ID" value="KAJ8761941.1"/>
    <property type="molecule type" value="Genomic_DNA"/>
</dbReference>
<sequence>MAFFVPFNNRNLDVSFLVFKPTVVVVDQLIEALRHLSSCTQSLGCVQSSILKSIHGNMILWCGAWMKRSSENKELLTTALLPMLANTTNMAVLHEYCFFDAYAGESRNGFSATKFSTGDAVSIISLLSQSGNNFNELSYANLAIFKSWFFKMDGATSGVCLKSQNTPRVVCLYAWKSLQHCYSWILNTDYRASMIPYLEPFSLDVKYDIFRVVYVSSENAVSYQQVPPNQMLENGEGGKAKDQALMQQ</sequence>
<dbReference type="InterPro" id="IPR055816">
    <property type="entry name" value="DUF7392"/>
</dbReference>
<keyword evidence="4" id="KW-1185">Reference proteome</keyword>
<feature type="region of interest" description="Disordered" evidence="1">
    <location>
        <begin position="228"/>
        <end position="248"/>
    </location>
</feature>
<dbReference type="Proteomes" id="UP001159364">
    <property type="component" value="Linkage Group LG06"/>
</dbReference>
<proteinExistence type="predicted"/>
<dbReference type="PANTHER" id="PTHR38226:SF3">
    <property type="entry name" value="(WILD MALAYSIAN BANANA) HYPOTHETICAL PROTEIN"/>
    <property type="match status" value="1"/>
</dbReference>
<feature type="domain" description="DUF7392" evidence="2">
    <location>
        <begin position="98"/>
        <end position="210"/>
    </location>
</feature>
<dbReference type="PANTHER" id="PTHR38226">
    <property type="entry name" value="(WILD MALAYSIAN BANANA) HYPOTHETICAL PROTEIN"/>
    <property type="match status" value="1"/>
</dbReference>
<organism evidence="3 4">
    <name type="scientific">Erythroxylum novogranatense</name>
    <dbReference type="NCBI Taxonomy" id="1862640"/>
    <lineage>
        <taxon>Eukaryota</taxon>
        <taxon>Viridiplantae</taxon>
        <taxon>Streptophyta</taxon>
        <taxon>Embryophyta</taxon>
        <taxon>Tracheophyta</taxon>
        <taxon>Spermatophyta</taxon>
        <taxon>Magnoliopsida</taxon>
        <taxon>eudicotyledons</taxon>
        <taxon>Gunneridae</taxon>
        <taxon>Pentapetalae</taxon>
        <taxon>rosids</taxon>
        <taxon>fabids</taxon>
        <taxon>Malpighiales</taxon>
        <taxon>Erythroxylaceae</taxon>
        <taxon>Erythroxylum</taxon>
    </lineage>
</organism>
<accession>A0AAV8T6D5</accession>
<dbReference type="AlphaFoldDB" id="A0AAV8T6D5"/>
<comment type="caution">
    <text evidence="3">The sequence shown here is derived from an EMBL/GenBank/DDBJ whole genome shotgun (WGS) entry which is preliminary data.</text>
</comment>